<accession>A0A4Z0B3J6</accession>
<organism evidence="1 2">
    <name type="scientific">Pseudomonas nabeulensis</name>
    <dbReference type="NCBI Taxonomy" id="2293833"/>
    <lineage>
        <taxon>Bacteria</taxon>
        <taxon>Pseudomonadati</taxon>
        <taxon>Pseudomonadota</taxon>
        <taxon>Gammaproteobacteria</taxon>
        <taxon>Pseudomonadales</taxon>
        <taxon>Pseudomonadaceae</taxon>
        <taxon>Pseudomonas</taxon>
    </lineage>
</organism>
<dbReference type="RefSeq" id="WP_135309262.1">
    <property type="nucleotide sequence ID" value="NZ_QUZT01000030.1"/>
</dbReference>
<name>A0A4Z0B3J6_9PSED</name>
<evidence type="ECO:0000313" key="2">
    <source>
        <dbReference type="Proteomes" id="UP000297734"/>
    </source>
</evidence>
<comment type="caution">
    <text evidence="1">The sequence shown here is derived from an EMBL/GenBank/DDBJ whole genome shotgun (WGS) entry which is preliminary data.</text>
</comment>
<dbReference type="Proteomes" id="UP000297734">
    <property type="component" value="Unassembled WGS sequence"/>
</dbReference>
<dbReference type="EMBL" id="QUZT01000030">
    <property type="protein sequence ID" value="TFY92894.1"/>
    <property type="molecule type" value="Genomic_DNA"/>
</dbReference>
<reference evidence="1 2" key="1">
    <citation type="journal article" date="2019" name="Syst. Appl. Microbiol.">
        <title>New species of pathogenic Pseudomonas isolated from citrus in Tunisia: Proposal of Pseudomonas kairouanensis sp. nov. and Pseudomonas nabeulensis sp. nov.</title>
        <authorList>
            <person name="Oueslati M."/>
            <person name="Mulet M."/>
            <person name="Gomila M."/>
            <person name="Berge O."/>
            <person name="Hajlaoui M.R."/>
            <person name="Lalucat J."/>
            <person name="Sadfi-Zouaoui N."/>
            <person name="Garcia-Valdes E."/>
        </authorList>
    </citation>
    <scope>NUCLEOTIDE SEQUENCE [LARGE SCALE GENOMIC DNA]</scope>
    <source>
        <strain evidence="1 2">E10B</strain>
    </source>
</reference>
<sequence>MANNYYDANGVLVLDQVTPVITALFGRLKLNASYPGDGQAYISLIYDESCPSWDTICEDLATLAMSLGLSMPDEQTPSLDQVLEVLSQHFGADQDEELENLIEHHPFEDAISLDALFLIATRFNDGHSLKEIRMEGCWHSSKPRLFEFGGDGYFLSRECEVYRTSGQSLRLGNDLRKALLVNDLDGAADVLVRETQCLLAGVNDGAQRAQLKQRLSDLLR</sequence>
<protein>
    <submittedName>
        <fullName evidence="1">Uncharacterized protein</fullName>
    </submittedName>
</protein>
<keyword evidence="2" id="KW-1185">Reference proteome</keyword>
<evidence type="ECO:0000313" key="1">
    <source>
        <dbReference type="EMBL" id="TFY92894.1"/>
    </source>
</evidence>
<gene>
    <name evidence="1" type="ORF">DYL61_16855</name>
</gene>
<proteinExistence type="predicted"/>
<dbReference type="OrthoDB" id="9012378at2"/>
<dbReference type="AlphaFoldDB" id="A0A4Z0B3J6"/>